<evidence type="ECO:0000313" key="1">
    <source>
        <dbReference type="EMBL" id="KAJ4969347.1"/>
    </source>
</evidence>
<sequence>MEGLIPLVYNTIKKTKSHRRYECLSAGAAQAYSYADLDASSTGPTPAPEKMVTTFSVEHGRLQRYNSAVELSSRCYSPENKVKGPRMSKEMVGFKSHRLFTCVNGLQC</sequence>
<organism evidence="1 2">
    <name type="scientific">Protea cynaroides</name>
    <dbReference type="NCBI Taxonomy" id="273540"/>
    <lineage>
        <taxon>Eukaryota</taxon>
        <taxon>Viridiplantae</taxon>
        <taxon>Streptophyta</taxon>
        <taxon>Embryophyta</taxon>
        <taxon>Tracheophyta</taxon>
        <taxon>Spermatophyta</taxon>
        <taxon>Magnoliopsida</taxon>
        <taxon>Proteales</taxon>
        <taxon>Proteaceae</taxon>
        <taxon>Protea</taxon>
    </lineage>
</organism>
<dbReference type="PANTHER" id="PTHR35485:SF4">
    <property type="entry name" value="EXPRESSED PROTEIN"/>
    <property type="match status" value="1"/>
</dbReference>
<comment type="caution">
    <text evidence="1">The sequence shown here is derived from an EMBL/GenBank/DDBJ whole genome shotgun (WGS) entry which is preliminary data.</text>
</comment>
<dbReference type="PANTHER" id="PTHR35485">
    <property type="entry name" value="OS01G0888900 PROTEIN"/>
    <property type="match status" value="1"/>
</dbReference>
<name>A0A9Q0KF50_9MAGN</name>
<keyword evidence="2" id="KW-1185">Reference proteome</keyword>
<reference evidence="1" key="1">
    <citation type="journal article" date="2023" name="Plant J.">
        <title>The genome of the king protea, Protea cynaroides.</title>
        <authorList>
            <person name="Chang J."/>
            <person name="Duong T.A."/>
            <person name="Schoeman C."/>
            <person name="Ma X."/>
            <person name="Roodt D."/>
            <person name="Barker N."/>
            <person name="Li Z."/>
            <person name="Van de Peer Y."/>
            <person name="Mizrachi E."/>
        </authorList>
    </citation>
    <scope>NUCLEOTIDE SEQUENCE</scope>
    <source>
        <tissue evidence="1">Young leaves</tissue>
    </source>
</reference>
<dbReference type="Proteomes" id="UP001141806">
    <property type="component" value="Unassembled WGS sequence"/>
</dbReference>
<dbReference type="AlphaFoldDB" id="A0A9Q0KF50"/>
<accession>A0A9Q0KF50</accession>
<gene>
    <name evidence="1" type="ORF">NE237_016048</name>
</gene>
<dbReference type="EMBL" id="JAMYWD010000006">
    <property type="protein sequence ID" value="KAJ4969347.1"/>
    <property type="molecule type" value="Genomic_DNA"/>
</dbReference>
<evidence type="ECO:0000313" key="2">
    <source>
        <dbReference type="Proteomes" id="UP001141806"/>
    </source>
</evidence>
<proteinExistence type="predicted"/>
<protein>
    <submittedName>
        <fullName evidence="1">Uncharacterized protein</fullName>
    </submittedName>
</protein>
<dbReference type="OrthoDB" id="650808at2759"/>